<keyword evidence="1" id="KW-0732">Signal</keyword>
<feature type="chain" id="PRO_5045963556" evidence="1">
    <location>
        <begin position="23"/>
        <end position="118"/>
    </location>
</feature>
<proteinExistence type="predicted"/>
<evidence type="ECO:0000313" key="3">
    <source>
        <dbReference type="Proteomes" id="UP001404845"/>
    </source>
</evidence>
<sequence>MRASPLLLAAVLLAGYGLPALATPCAQHVGALQRRLDSVGAVHVAGLEPGHTLTTGSVKALPRALADQPGDPQLRPTRENIAAARLLIHEASAEEAEGNQRACENILSDAKRLIGALP</sequence>
<gene>
    <name evidence="2" type="ORF">PUR21_06765</name>
</gene>
<protein>
    <submittedName>
        <fullName evidence="2">Uncharacterized protein</fullName>
    </submittedName>
</protein>
<evidence type="ECO:0000313" key="2">
    <source>
        <dbReference type="EMBL" id="MEN3227344.1"/>
    </source>
</evidence>
<reference evidence="2 3" key="1">
    <citation type="journal article" date="2023" name="PLoS ONE">
        <title>Complete genome assembly of Hawai'i environmental nontuberculous mycobacteria reveals unexpected co-isolation with methylobacteria.</title>
        <authorList>
            <person name="Hendrix J."/>
            <person name="Epperson L.E."/>
            <person name="Tong E.I."/>
            <person name="Chan Y.L."/>
            <person name="Hasan N.A."/>
            <person name="Dawrs S.N."/>
            <person name="Norton G.J."/>
            <person name="Virdi R."/>
            <person name="Crooks J.L."/>
            <person name="Chan E.D."/>
            <person name="Honda J.R."/>
            <person name="Strong M."/>
        </authorList>
    </citation>
    <scope>NUCLEOTIDE SEQUENCE [LARGE SCALE GENOMIC DNA]</scope>
    <source>
        <strain evidence="2 3">NJH_HI01</strain>
    </source>
</reference>
<name>A0ABU9Z7N0_9HYPH</name>
<comment type="caution">
    <text evidence="2">The sequence shown here is derived from an EMBL/GenBank/DDBJ whole genome shotgun (WGS) entry which is preliminary data.</text>
</comment>
<feature type="signal peptide" evidence="1">
    <location>
        <begin position="1"/>
        <end position="22"/>
    </location>
</feature>
<keyword evidence="3" id="KW-1185">Reference proteome</keyword>
<evidence type="ECO:0000256" key="1">
    <source>
        <dbReference type="SAM" id="SignalP"/>
    </source>
</evidence>
<dbReference type="EMBL" id="JAQYXL010000001">
    <property type="protein sequence ID" value="MEN3227344.1"/>
    <property type="molecule type" value="Genomic_DNA"/>
</dbReference>
<dbReference type="RefSeq" id="WP_133092016.1">
    <property type="nucleotide sequence ID" value="NZ_JACWCW010000046.1"/>
</dbReference>
<dbReference type="Proteomes" id="UP001404845">
    <property type="component" value="Unassembled WGS sequence"/>
</dbReference>
<organism evidence="2 3">
    <name type="scientific">Methylorubrum rhodesianum</name>
    <dbReference type="NCBI Taxonomy" id="29427"/>
    <lineage>
        <taxon>Bacteria</taxon>
        <taxon>Pseudomonadati</taxon>
        <taxon>Pseudomonadota</taxon>
        <taxon>Alphaproteobacteria</taxon>
        <taxon>Hyphomicrobiales</taxon>
        <taxon>Methylobacteriaceae</taxon>
        <taxon>Methylorubrum</taxon>
    </lineage>
</organism>
<accession>A0ABU9Z7N0</accession>